<reference evidence="2 3" key="1">
    <citation type="journal article" date="2009" name="Appl. Environ. Microbiol.">
        <title>Novel features of the polysaccharide-digesting gliding bacterium Flavobacterium johnsoniae as revealed by genome sequence analysis.</title>
        <authorList>
            <person name="McBride M.J."/>
            <person name="Xie G."/>
            <person name="Martens E.C."/>
            <person name="Lapidus A."/>
            <person name="Henrissat B."/>
            <person name="Rhodes R.G."/>
            <person name="Goltsman E."/>
            <person name="Wang W."/>
            <person name="Xu J."/>
            <person name="Hunnicutt D.W."/>
            <person name="Staroscik A.M."/>
            <person name="Hoover T.R."/>
            <person name="Cheng Y.Q."/>
            <person name="Stein J.L."/>
        </authorList>
    </citation>
    <scope>NUCLEOTIDE SEQUENCE [LARGE SCALE GENOMIC DNA]</scope>
    <source>
        <strain evidence="3">ATCC 17061 / DSM 2064 / JCM 8514 / BCRC 14874 / CCUG 350202 / NBRC 14942 / NCIMB 11054 / UW101</strain>
    </source>
</reference>
<dbReference type="RefSeq" id="WP_012022695.1">
    <property type="nucleotide sequence ID" value="NC_009441.1"/>
</dbReference>
<dbReference type="EMBL" id="CP000685">
    <property type="protein sequence ID" value="ABQ03640.1"/>
    <property type="molecule type" value="Genomic_DNA"/>
</dbReference>
<dbReference type="AlphaFoldDB" id="A5FMD5"/>
<dbReference type="HOGENOM" id="CLU_1174021_0_0_10"/>
<evidence type="ECO:0000313" key="2">
    <source>
        <dbReference type="EMBL" id="ABQ03640.1"/>
    </source>
</evidence>
<keyword evidence="1" id="KW-0732">Signal</keyword>
<proteinExistence type="predicted"/>
<dbReference type="GeneID" id="31763477"/>
<dbReference type="KEGG" id="fjo:Fjoh_0605"/>
<dbReference type="STRING" id="376686.Fjoh_0605"/>
<keyword evidence="3" id="KW-1185">Reference proteome</keyword>
<dbReference type="Proteomes" id="UP000006694">
    <property type="component" value="Chromosome"/>
</dbReference>
<evidence type="ECO:0008006" key="4">
    <source>
        <dbReference type="Google" id="ProtNLM"/>
    </source>
</evidence>
<protein>
    <recommendedName>
        <fullName evidence="4">GLPGLI family protein</fullName>
    </recommendedName>
</protein>
<evidence type="ECO:0000256" key="1">
    <source>
        <dbReference type="SAM" id="SignalP"/>
    </source>
</evidence>
<gene>
    <name evidence="2" type="ordered locus">Fjoh_0605</name>
</gene>
<dbReference type="OrthoDB" id="1368457at2"/>
<sequence length="236" mass="27821">MYKKIIYVWVLFNCCLAHTQTVNEVIQKISKQYSLAKPLQYKSTYSLYKDFDSKKIEETYKGIYYKNDLNEIYTKIGDTEILNSKEVYLKISNSEKAVEISNPVPNYNGDFDIKPLLQLCKIEKFVDYKTYWEITLTAKPYSSLSYSKIVVQVTKNYFLQKQVFYYSTAVNFSNDYRKPDPHYPRLEIVNTNFNRNAVNASVFNTKTYFTTSAKKQIVPAEKLKKYEIIDQRVISK</sequence>
<feature type="signal peptide" evidence="1">
    <location>
        <begin position="1"/>
        <end position="19"/>
    </location>
</feature>
<name>A5FMD5_FLAJ1</name>
<feature type="chain" id="PRO_5030164693" description="GLPGLI family protein" evidence="1">
    <location>
        <begin position="20"/>
        <end position="236"/>
    </location>
</feature>
<accession>A5FMD5</accession>
<organism evidence="2 3">
    <name type="scientific">Flavobacterium johnsoniae (strain ATCC 17061 / DSM 2064 / JCM 8514 / BCRC 14874 / CCUG 350202 / NBRC 14942 / NCIMB 11054 / UW101)</name>
    <name type="common">Cytophaga johnsonae</name>
    <dbReference type="NCBI Taxonomy" id="376686"/>
    <lineage>
        <taxon>Bacteria</taxon>
        <taxon>Pseudomonadati</taxon>
        <taxon>Bacteroidota</taxon>
        <taxon>Flavobacteriia</taxon>
        <taxon>Flavobacteriales</taxon>
        <taxon>Flavobacteriaceae</taxon>
        <taxon>Flavobacterium</taxon>
    </lineage>
</organism>
<evidence type="ECO:0000313" key="3">
    <source>
        <dbReference type="Proteomes" id="UP000006694"/>
    </source>
</evidence>